<sequence>MCTKVNYVEVDNGDVDEDEDDAAITYLDVDEPRPVQIQIQLPKGYSLRKYDDLWDSHDNFASSVTITSENELGLNHPGPLFEEHLTCFLKEPLLLRNADVLNQNSTICVTYFVDKAPENLEASEWALINEIIPILKPVQKITEKLSGEQYPTLSRIICVARGAELITRAARSAWGRDDPARLIV</sequence>
<dbReference type="Proteomes" id="UP001153714">
    <property type="component" value="Chromosome 5"/>
</dbReference>
<dbReference type="OrthoDB" id="2438421at2759"/>
<accession>A0A9N9RBG2</accession>
<name>A0A9N9RBG2_9NEOP</name>
<gene>
    <name evidence="1" type="ORF">DIATSA_LOCUS10504</name>
</gene>
<keyword evidence="2" id="KW-1185">Reference proteome</keyword>
<protein>
    <submittedName>
        <fullName evidence="1">Uncharacterized protein</fullName>
    </submittedName>
</protein>
<reference evidence="1" key="1">
    <citation type="submission" date="2021-12" db="EMBL/GenBank/DDBJ databases">
        <authorList>
            <person name="King R."/>
        </authorList>
    </citation>
    <scope>NUCLEOTIDE SEQUENCE</scope>
</reference>
<evidence type="ECO:0000313" key="1">
    <source>
        <dbReference type="EMBL" id="CAG9793030.1"/>
    </source>
</evidence>
<organism evidence="1 2">
    <name type="scientific">Diatraea saccharalis</name>
    <name type="common">sugarcane borer</name>
    <dbReference type="NCBI Taxonomy" id="40085"/>
    <lineage>
        <taxon>Eukaryota</taxon>
        <taxon>Metazoa</taxon>
        <taxon>Ecdysozoa</taxon>
        <taxon>Arthropoda</taxon>
        <taxon>Hexapoda</taxon>
        <taxon>Insecta</taxon>
        <taxon>Pterygota</taxon>
        <taxon>Neoptera</taxon>
        <taxon>Endopterygota</taxon>
        <taxon>Lepidoptera</taxon>
        <taxon>Glossata</taxon>
        <taxon>Ditrysia</taxon>
        <taxon>Pyraloidea</taxon>
        <taxon>Crambidae</taxon>
        <taxon>Crambinae</taxon>
        <taxon>Diatraea</taxon>
    </lineage>
</organism>
<reference evidence="1" key="2">
    <citation type="submission" date="2022-10" db="EMBL/GenBank/DDBJ databases">
        <authorList>
            <consortium name="ENA_rothamsted_submissions"/>
            <consortium name="culmorum"/>
            <person name="King R."/>
        </authorList>
    </citation>
    <scope>NUCLEOTIDE SEQUENCE</scope>
</reference>
<proteinExistence type="predicted"/>
<dbReference type="EMBL" id="OU893336">
    <property type="protein sequence ID" value="CAG9793030.1"/>
    <property type="molecule type" value="Genomic_DNA"/>
</dbReference>
<dbReference type="AlphaFoldDB" id="A0A9N9RBG2"/>
<evidence type="ECO:0000313" key="2">
    <source>
        <dbReference type="Proteomes" id="UP001153714"/>
    </source>
</evidence>